<dbReference type="Proteomes" id="UP000886595">
    <property type="component" value="Unassembled WGS sequence"/>
</dbReference>
<comment type="caution">
    <text evidence="3">The sequence shown here is derived from an EMBL/GenBank/DDBJ whole genome shotgun (WGS) entry which is preliminary data.</text>
</comment>
<feature type="signal peptide" evidence="2">
    <location>
        <begin position="1"/>
        <end position="24"/>
    </location>
</feature>
<feature type="chain" id="PRO_5036470447" evidence="2">
    <location>
        <begin position="25"/>
        <end position="214"/>
    </location>
</feature>
<evidence type="ECO:0000313" key="4">
    <source>
        <dbReference type="Proteomes" id="UP000886595"/>
    </source>
</evidence>
<keyword evidence="4" id="KW-1185">Reference proteome</keyword>
<dbReference type="OrthoDB" id="10558801at2759"/>
<reference evidence="3 4" key="1">
    <citation type="submission" date="2020-02" db="EMBL/GenBank/DDBJ databases">
        <authorList>
            <person name="Ma Q."/>
            <person name="Huang Y."/>
            <person name="Song X."/>
            <person name="Pei D."/>
        </authorList>
    </citation>
    <scope>NUCLEOTIDE SEQUENCE [LARGE SCALE GENOMIC DNA]</scope>
    <source>
        <strain evidence="3">Sxm20200214</strain>
        <tissue evidence="3">Leaf</tissue>
    </source>
</reference>
<sequence length="214" mass="24832">MKFTGNQVLQRDIFFFFAFVAVFAQPAKQSSHQTTSPKVNQISEQKNRAWSFSVLVYLRVEEEKVLKCVLVNHTGSHSKIHHTEEEEDSGCDECSTGSQRERQEDSLNSITSASGIIPPLQPEATDDDVAEITPTEVEVVEISDEEEEDMVELSCEEYMRNMGYLIRMGESEDDIEPEYRRMLHRMHEEEKKLRQGIKVEEEQSSKSKKRKRRR</sequence>
<evidence type="ECO:0000256" key="1">
    <source>
        <dbReference type="SAM" id="MobiDB-lite"/>
    </source>
</evidence>
<name>A0A8X7QVW3_BRACI</name>
<accession>A0A8X7QVW3</accession>
<evidence type="ECO:0000256" key="2">
    <source>
        <dbReference type="SAM" id="SignalP"/>
    </source>
</evidence>
<keyword evidence="2" id="KW-0732">Signal</keyword>
<proteinExistence type="predicted"/>
<dbReference type="AlphaFoldDB" id="A0A8X7QVW3"/>
<feature type="compositionally biased region" description="Basic and acidic residues" evidence="1">
    <location>
        <begin position="190"/>
        <end position="205"/>
    </location>
</feature>
<gene>
    <name evidence="3" type="ORF">Bca52824_059642</name>
</gene>
<feature type="region of interest" description="Disordered" evidence="1">
    <location>
        <begin position="190"/>
        <end position="214"/>
    </location>
</feature>
<evidence type="ECO:0000313" key="3">
    <source>
        <dbReference type="EMBL" id="KAG2277087.1"/>
    </source>
</evidence>
<dbReference type="EMBL" id="JAAMPC010000012">
    <property type="protein sequence ID" value="KAG2277087.1"/>
    <property type="molecule type" value="Genomic_DNA"/>
</dbReference>
<feature type="region of interest" description="Disordered" evidence="1">
    <location>
        <begin position="77"/>
        <end position="129"/>
    </location>
</feature>
<protein>
    <submittedName>
        <fullName evidence="3">Uncharacterized protein</fullName>
    </submittedName>
</protein>
<organism evidence="3 4">
    <name type="scientific">Brassica carinata</name>
    <name type="common">Ethiopian mustard</name>
    <name type="synonym">Abyssinian cabbage</name>
    <dbReference type="NCBI Taxonomy" id="52824"/>
    <lineage>
        <taxon>Eukaryota</taxon>
        <taxon>Viridiplantae</taxon>
        <taxon>Streptophyta</taxon>
        <taxon>Embryophyta</taxon>
        <taxon>Tracheophyta</taxon>
        <taxon>Spermatophyta</taxon>
        <taxon>Magnoliopsida</taxon>
        <taxon>eudicotyledons</taxon>
        <taxon>Gunneridae</taxon>
        <taxon>Pentapetalae</taxon>
        <taxon>rosids</taxon>
        <taxon>malvids</taxon>
        <taxon>Brassicales</taxon>
        <taxon>Brassicaceae</taxon>
        <taxon>Brassiceae</taxon>
        <taxon>Brassica</taxon>
    </lineage>
</organism>